<reference evidence="1" key="1">
    <citation type="journal article" date="2020" name="Nature">
        <title>Giant virus diversity and host interactions through global metagenomics.</title>
        <authorList>
            <person name="Schulz F."/>
            <person name="Roux S."/>
            <person name="Paez-Espino D."/>
            <person name="Jungbluth S."/>
            <person name="Walsh D.A."/>
            <person name="Denef V.J."/>
            <person name="McMahon K.D."/>
            <person name="Konstantinidis K.T."/>
            <person name="Eloe-Fadrosh E.A."/>
            <person name="Kyrpides N.C."/>
            <person name="Woyke T."/>
        </authorList>
    </citation>
    <scope>NUCLEOTIDE SEQUENCE</scope>
    <source>
        <strain evidence="1">GVMAG-M-3300027736-24</strain>
    </source>
</reference>
<proteinExistence type="predicted"/>
<accession>A0A6C0JLB8</accession>
<dbReference type="EMBL" id="MN740420">
    <property type="protein sequence ID" value="QHU05831.1"/>
    <property type="molecule type" value="Genomic_DNA"/>
</dbReference>
<organism evidence="1">
    <name type="scientific">viral metagenome</name>
    <dbReference type="NCBI Taxonomy" id="1070528"/>
    <lineage>
        <taxon>unclassified sequences</taxon>
        <taxon>metagenomes</taxon>
        <taxon>organismal metagenomes</taxon>
    </lineage>
</organism>
<sequence length="170" mass="20197">MYYSDNKYKASKKYKQDGFKLTSDIYHIQPGIKNEKFLLTSEKHIANKNLKDILFVYNAPVYNMPVYNAPIKYKNDKDTYTTLQYGDMEFYNWLKKQSDPSIAILAEIVHSPKLNVTLEQVRQNINDIDTISIEEYRKIKRLGSRQVKWLKELKTKYGIHILKFLQYSLL</sequence>
<name>A0A6C0JLB8_9ZZZZ</name>
<evidence type="ECO:0000313" key="1">
    <source>
        <dbReference type="EMBL" id="QHU05831.1"/>
    </source>
</evidence>
<protein>
    <submittedName>
        <fullName evidence="1">Uncharacterized protein</fullName>
    </submittedName>
</protein>
<dbReference type="AlphaFoldDB" id="A0A6C0JLB8"/>